<comment type="catalytic activity">
    <reaction evidence="1">
        <text>Endonucleolytic cleavage to 5'-phosphomonoester.</text>
        <dbReference type="EC" id="3.1.26.4"/>
    </reaction>
</comment>
<dbReference type="GO" id="GO:0006298">
    <property type="term" value="P:mismatch repair"/>
    <property type="evidence" value="ECO:0007669"/>
    <property type="project" value="TreeGrafter"/>
</dbReference>
<evidence type="ECO:0000256" key="10">
    <source>
        <dbReference type="ARBA" id="ARBA00022801"/>
    </source>
</evidence>
<evidence type="ECO:0000256" key="8">
    <source>
        <dbReference type="ARBA" id="ARBA00022723"/>
    </source>
</evidence>
<dbReference type="GO" id="GO:0004523">
    <property type="term" value="F:RNA-DNA hybrid ribonuclease activity"/>
    <property type="evidence" value="ECO:0007669"/>
    <property type="project" value="UniProtKB-EC"/>
</dbReference>
<dbReference type="PANTHER" id="PTHR10954:SF18">
    <property type="entry name" value="RIBONUCLEASE HII"/>
    <property type="match status" value="1"/>
</dbReference>
<dbReference type="PANTHER" id="PTHR10954">
    <property type="entry name" value="RIBONUCLEASE H2 SUBUNIT A"/>
    <property type="match status" value="1"/>
</dbReference>
<dbReference type="GO" id="GO:0046872">
    <property type="term" value="F:metal ion binding"/>
    <property type="evidence" value="ECO:0007669"/>
    <property type="project" value="UniProtKB-KW"/>
</dbReference>
<name>A0A382I730_9ZZZZ</name>
<keyword evidence="8" id="KW-0479">Metal-binding</keyword>
<evidence type="ECO:0000256" key="2">
    <source>
        <dbReference type="ARBA" id="ARBA00001936"/>
    </source>
</evidence>
<dbReference type="InterPro" id="IPR001352">
    <property type="entry name" value="RNase_HII/HIII"/>
</dbReference>
<reference evidence="12" key="1">
    <citation type="submission" date="2018-05" db="EMBL/GenBank/DDBJ databases">
        <authorList>
            <person name="Lanie J.A."/>
            <person name="Ng W.-L."/>
            <person name="Kazmierczak K.M."/>
            <person name="Andrzejewski T.M."/>
            <person name="Davidsen T.M."/>
            <person name="Wayne K.J."/>
            <person name="Tettelin H."/>
            <person name="Glass J.I."/>
            <person name="Rusch D."/>
            <person name="Podicherti R."/>
            <person name="Tsui H.-C.T."/>
            <person name="Winkler M.E."/>
        </authorList>
    </citation>
    <scope>NUCLEOTIDE SEQUENCE</scope>
</reference>
<accession>A0A382I730</accession>
<evidence type="ECO:0000256" key="6">
    <source>
        <dbReference type="ARBA" id="ARBA00022490"/>
    </source>
</evidence>
<dbReference type="EMBL" id="UINC01065606">
    <property type="protein sequence ID" value="SVB95450.1"/>
    <property type="molecule type" value="Genomic_DNA"/>
</dbReference>
<sequence length="68" mass="7475">MKKIIAGVDEVGRGSLVGPVYAAAVILEKKIDKKKLKDSKKLSKKNREILDIHIKKNCTWAIGSASLK</sequence>
<evidence type="ECO:0000256" key="7">
    <source>
        <dbReference type="ARBA" id="ARBA00022722"/>
    </source>
</evidence>
<gene>
    <name evidence="12" type="ORF">METZ01_LOCUS248304</name>
</gene>
<dbReference type="InterPro" id="IPR012337">
    <property type="entry name" value="RNaseH-like_sf"/>
</dbReference>
<dbReference type="PROSITE" id="PS51975">
    <property type="entry name" value="RNASE_H_2"/>
    <property type="match status" value="1"/>
</dbReference>
<dbReference type="GO" id="GO:0032299">
    <property type="term" value="C:ribonuclease H2 complex"/>
    <property type="evidence" value="ECO:0007669"/>
    <property type="project" value="TreeGrafter"/>
</dbReference>
<keyword evidence="9" id="KW-0255">Endonuclease</keyword>
<keyword evidence="10" id="KW-0378">Hydrolase</keyword>
<evidence type="ECO:0000256" key="1">
    <source>
        <dbReference type="ARBA" id="ARBA00000077"/>
    </source>
</evidence>
<keyword evidence="6" id="KW-0963">Cytoplasm</keyword>
<evidence type="ECO:0000259" key="11">
    <source>
        <dbReference type="PROSITE" id="PS51975"/>
    </source>
</evidence>
<dbReference type="SUPFAM" id="SSF53098">
    <property type="entry name" value="Ribonuclease H-like"/>
    <property type="match status" value="1"/>
</dbReference>
<protein>
    <recommendedName>
        <fullName evidence="5">ribonuclease H</fullName>
        <ecNumber evidence="5">3.1.26.4</ecNumber>
    </recommendedName>
</protein>
<dbReference type="InterPro" id="IPR036397">
    <property type="entry name" value="RNaseH_sf"/>
</dbReference>
<dbReference type="Gene3D" id="3.30.420.10">
    <property type="entry name" value="Ribonuclease H-like superfamily/Ribonuclease H"/>
    <property type="match status" value="1"/>
</dbReference>
<dbReference type="GO" id="GO:0005737">
    <property type="term" value="C:cytoplasm"/>
    <property type="evidence" value="ECO:0007669"/>
    <property type="project" value="UniProtKB-SubCell"/>
</dbReference>
<dbReference type="Pfam" id="PF01351">
    <property type="entry name" value="RNase_HII"/>
    <property type="match status" value="1"/>
</dbReference>
<comment type="cofactor">
    <cofactor evidence="2">
        <name>Mn(2+)</name>
        <dbReference type="ChEBI" id="CHEBI:29035"/>
    </cofactor>
</comment>
<evidence type="ECO:0000256" key="5">
    <source>
        <dbReference type="ARBA" id="ARBA00012180"/>
    </source>
</evidence>
<organism evidence="12">
    <name type="scientific">marine metagenome</name>
    <dbReference type="NCBI Taxonomy" id="408172"/>
    <lineage>
        <taxon>unclassified sequences</taxon>
        <taxon>metagenomes</taxon>
        <taxon>ecological metagenomes</taxon>
    </lineage>
</organism>
<feature type="non-terminal residue" evidence="12">
    <location>
        <position position="68"/>
    </location>
</feature>
<evidence type="ECO:0000256" key="3">
    <source>
        <dbReference type="ARBA" id="ARBA00001946"/>
    </source>
</evidence>
<evidence type="ECO:0000313" key="12">
    <source>
        <dbReference type="EMBL" id="SVB95450.1"/>
    </source>
</evidence>
<comment type="cofactor">
    <cofactor evidence="3">
        <name>Mg(2+)</name>
        <dbReference type="ChEBI" id="CHEBI:18420"/>
    </cofactor>
</comment>
<dbReference type="EC" id="3.1.26.4" evidence="5"/>
<proteinExistence type="predicted"/>
<dbReference type="InterPro" id="IPR024567">
    <property type="entry name" value="RNase_HII/HIII_dom"/>
</dbReference>
<evidence type="ECO:0000256" key="4">
    <source>
        <dbReference type="ARBA" id="ARBA00004496"/>
    </source>
</evidence>
<dbReference type="GO" id="GO:0003723">
    <property type="term" value="F:RNA binding"/>
    <property type="evidence" value="ECO:0007669"/>
    <property type="project" value="InterPro"/>
</dbReference>
<comment type="subcellular location">
    <subcellularLocation>
        <location evidence="4">Cytoplasm</location>
    </subcellularLocation>
</comment>
<keyword evidence="7" id="KW-0540">Nuclease</keyword>
<dbReference type="GO" id="GO:0043137">
    <property type="term" value="P:DNA replication, removal of RNA primer"/>
    <property type="evidence" value="ECO:0007669"/>
    <property type="project" value="TreeGrafter"/>
</dbReference>
<evidence type="ECO:0000256" key="9">
    <source>
        <dbReference type="ARBA" id="ARBA00022759"/>
    </source>
</evidence>
<feature type="domain" description="RNase H type-2" evidence="11">
    <location>
        <begin position="3"/>
        <end position="68"/>
    </location>
</feature>
<dbReference type="AlphaFoldDB" id="A0A382I730"/>